<dbReference type="GeneID" id="78121556"/>
<dbReference type="InterPro" id="IPR006311">
    <property type="entry name" value="TAT_signal"/>
</dbReference>
<feature type="signal peptide" evidence="1">
    <location>
        <begin position="1"/>
        <end position="23"/>
    </location>
</feature>
<organism evidence="2 3">
    <name type="scientific">Brachybacterium paraconglomeratum</name>
    <dbReference type="NCBI Taxonomy" id="173362"/>
    <lineage>
        <taxon>Bacteria</taxon>
        <taxon>Bacillati</taxon>
        <taxon>Actinomycetota</taxon>
        <taxon>Actinomycetes</taxon>
        <taxon>Micrococcales</taxon>
        <taxon>Dermabacteraceae</taxon>
        <taxon>Brachybacterium</taxon>
    </lineage>
</organism>
<dbReference type="AlphaFoldDB" id="A0A3R8QML3"/>
<dbReference type="Proteomes" id="UP000274327">
    <property type="component" value="Unassembled WGS sequence"/>
</dbReference>
<evidence type="ECO:0000313" key="3">
    <source>
        <dbReference type="Proteomes" id="UP000274327"/>
    </source>
</evidence>
<evidence type="ECO:0000313" key="2">
    <source>
        <dbReference type="EMBL" id="RRR18273.1"/>
    </source>
</evidence>
<protein>
    <recommendedName>
        <fullName evidence="4">Transcriptional initiation protein Tat</fullName>
    </recommendedName>
</protein>
<comment type="caution">
    <text evidence="2">The sequence shown here is derived from an EMBL/GenBank/DDBJ whole genome shotgun (WGS) entry which is preliminary data.</text>
</comment>
<gene>
    <name evidence="2" type="ORF">DS079_11040</name>
</gene>
<feature type="chain" id="PRO_5038354677" description="Transcriptional initiation protein Tat" evidence="1">
    <location>
        <begin position="24"/>
        <end position="140"/>
    </location>
</feature>
<reference evidence="2 3" key="1">
    <citation type="submission" date="2018-07" db="EMBL/GenBank/DDBJ databases">
        <title>Brachybacteriurn paraconglorneratum KCTC 9916.</title>
        <authorList>
            <person name="Li Y."/>
        </authorList>
    </citation>
    <scope>NUCLEOTIDE SEQUENCE [LARGE SCALE GENOMIC DNA]</scope>
    <source>
        <strain evidence="2 3">KCTC 9916</strain>
    </source>
</reference>
<evidence type="ECO:0000256" key="1">
    <source>
        <dbReference type="SAM" id="SignalP"/>
    </source>
</evidence>
<accession>A0A3R8QML3</accession>
<proteinExistence type="predicted"/>
<evidence type="ECO:0008006" key="4">
    <source>
        <dbReference type="Google" id="ProtNLM"/>
    </source>
</evidence>
<name>A0A3R8QML3_9MICO</name>
<keyword evidence="3" id="KW-1185">Reference proteome</keyword>
<dbReference type="EMBL" id="QOCI01000008">
    <property type="protein sequence ID" value="RRR18273.1"/>
    <property type="molecule type" value="Genomic_DNA"/>
</dbReference>
<keyword evidence="1" id="KW-0732">Signal</keyword>
<dbReference type="PROSITE" id="PS51318">
    <property type="entry name" value="TAT"/>
    <property type="match status" value="1"/>
</dbReference>
<dbReference type="RefSeq" id="WP_126987616.1">
    <property type="nucleotide sequence ID" value="NZ_ML133856.1"/>
</dbReference>
<sequence length="140" mass="14753">MTTRRTLLRAAAWTAPAALVAVAAPAIATSQLRDVLVFTNLTATVGAEALAVYANTKVMTRGGDPVPGLVVTVAVGADARTTTHRLDPWGATDLVSVVFEDQPADHPIVVQFRAEAPGVQPISGTVTVTPPAWWEKEQTR</sequence>